<dbReference type="InterPro" id="IPR024629">
    <property type="entry name" value="Ribosomal_mL67"/>
</dbReference>
<evidence type="ECO:0000256" key="5">
    <source>
        <dbReference type="ARBA" id="ARBA00023128"/>
    </source>
</evidence>
<evidence type="ECO:0000256" key="7">
    <source>
        <dbReference type="ARBA" id="ARBA00023274"/>
    </source>
</evidence>
<dbReference type="Proteomes" id="UP001140513">
    <property type="component" value="Unassembled WGS sequence"/>
</dbReference>
<keyword evidence="6" id="KW-0804">Transcription</keyword>
<dbReference type="GO" id="GO:0005739">
    <property type="term" value="C:mitochondrion"/>
    <property type="evidence" value="ECO:0007669"/>
    <property type="project" value="UniProtKB-SubCell"/>
</dbReference>
<dbReference type="GO" id="GO:0000150">
    <property type="term" value="F:DNA strand exchange activity"/>
    <property type="evidence" value="ECO:0007669"/>
    <property type="project" value="InterPro"/>
</dbReference>
<comment type="similarity">
    <text evidence="2">Belongs to the mitochondrion-specific ribosomal protein mL67 family.</text>
</comment>
<comment type="subcellular location">
    <subcellularLocation>
        <location evidence="1">Mitochondrion</location>
    </subcellularLocation>
</comment>
<evidence type="ECO:0000256" key="6">
    <source>
        <dbReference type="ARBA" id="ARBA00023163"/>
    </source>
</evidence>
<name>A0A9W9C9F2_9PLEO</name>
<gene>
    <name evidence="9" type="ORF">N0V89_006619</name>
</gene>
<keyword evidence="4" id="KW-0805">Transcription regulation</keyword>
<dbReference type="RefSeq" id="XP_056069636.1">
    <property type="nucleotide sequence ID" value="XM_056215389.1"/>
</dbReference>
<evidence type="ECO:0000256" key="8">
    <source>
        <dbReference type="ARBA" id="ARBA00035185"/>
    </source>
</evidence>
<dbReference type="GO" id="GO:0005840">
    <property type="term" value="C:ribosome"/>
    <property type="evidence" value="ECO:0007669"/>
    <property type="project" value="UniProtKB-KW"/>
</dbReference>
<dbReference type="PANTHER" id="PTHR28184">
    <property type="entry name" value="MITOCHONDRIAL HOMOLOGOUS RECOMBINATION PROTEIN 1"/>
    <property type="match status" value="1"/>
</dbReference>
<evidence type="ECO:0000256" key="2">
    <source>
        <dbReference type="ARBA" id="ARBA00010741"/>
    </source>
</evidence>
<dbReference type="OrthoDB" id="5333655at2759"/>
<keyword evidence="10" id="KW-1185">Reference proteome</keyword>
<dbReference type="GeneID" id="80910149"/>
<keyword evidence="5" id="KW-0496">Mitochondrion</keyword>
<evidence type="ECO:0000256" key="3">
    <source>
        <dbReference type="ARBA" id="ARBA00022980"/>
    </source>
</evidence>
<proteinExistence type="inferred from homology"/>
<reference evidence="9" key="1">
    <citation type="submission" date="2022-10" db="EMBL/GenBank/DDBJ databases">
        <title>Tapping the CABI collections for fungal endophytes: first genome assemblies for Collariella, Neodidymelliopsis, Ascochyta clinopodiicola, Didymella pomorum, Didymosphaeria variabile, Neocosmospora piperis and Neocucurbitaria cava.</title>
        <authorList>
            <person name="Hill R."/>
        </authorList>
    </citation>
    <scope>NUCLEOTIDE SEQUENCE</scope>
    <source>
        <strain evidence="9">IMI 356815</strain>
    </source>
</reference>
<evidence type="ECO:0000313" key="9">
    <source>
        <dbReference type="EMBL" id="KAJ4351280.1"/>
    </source>
</evidence>
<sequence length="507" mass="58806">MPRNLARLRFRAPKQLRPLNIARIHPEDHGTLHRRLRGHALELSKPQTPLSLQIVVNPKWKQQPGKKPFRMSYKPHTLRDLVDPEDAATHGQIIYVFANVKTGQVIYSLNELLDQYHLEQLPFLGKHSKPPTIRPDEWTPHCAITFPFAEQGLQAFRKLREFRHLHETSWDKTNPEWIRLTAHARMRKIMDQVANTSADIAEVLNVQQHQSVEMRKKAIEQEKKSLRLMKTMWDEAEALIKDDRDASNPKWLEQQIKNLEWQLGTKRNRDEADTKRLNDAKKGHEVRLRRVLRARKNIEGFNQIRVDPDFIKMQEEHVAQAAPARGTDVEARIDELKKEIALERDLTKVLDRSIEDIEQTLGEKQAELTELEDAFIASLRADALDHPVTRSILPPEHRKQLPRPFTMDVEIKWADLRNAEYAAGNWPEAIVHDTLDLRNSRQDVQFLNAEQYHGSVSDDVQGMLKSLERRALEAQGLVEEAPAPESEKTGVFKYLPEVKNPFKRADA</sequence>
<dbReference type="PANTHER" id="PTHR28184:SF1">
    <property type="entry name" value="LARGE RIBOSOMAL SUBUNIT PROTEIN ML67"/>
    <property type="match status" value="1"/>
</dbReference>
<accession>A0A9W9C9F2</accession>
<dbReference type="Pfam" id="PF12829">
    <property type="entry name" value="Mhr1"/>
    <property type="match status" value="1"/>
</dbReference>
<evidence type="ECO:0000256" key="4">
    <source>
        <dbReference type="ARBA" id="ARBA00023015"/>
    </source>
</evidence>
<protein>
    <recommendedName>
        <fullName evidence="8">Large ribosomal subunit protein mL67</fullName>
    </recommendedName>
</protein>
<keyword evidence="7" id="KW-0687">Ribonucleoprotein</keyword>
<keyword evidence="3" id="KW-0689">Ribosomal protein</keyword>
<dbReference type="GO" id="GO:0003735">
    <property type="term" value="F:structural constituent of ribosome"/>
    <property type="evidence" value="ECO:0007669"/>
    <property type="project" value="TreeGrafter"/>
</dbReference>
<dbReference type="AlphaFoldDB" id="A0A9W9C9F2"/>
<comment type="caution">
    <text evidence="9">The sequence shown here is derived from an EMBL/GenBank/DDBJ whole genome shotgun (WGS) entry which is preliminary data.</text>
</comment>
<evidence type="ECO:0000256" key="1">
    <source>
        <dbReference type="ARBA" id="ARBA00004173"/>
    </source>
</evidence>
<dbReference type="GO" id="GO:0003697">
    <property type="term" value="F:single-stranded DNA binding"/>
    <property type="evidence" value="ECO:0007669"/>
    <property type="project" value="InterPro"/>
</dbReference>
<organism evidence="9 10">
    <name type="scientific">Didymosphaeria variabile</name>
    <dbReference type="NCBI Taxonomy" id="1932322"/>
    <lineage>
        <taxon>Eukaryota</taxon>
        <taxon>Fungi</taxon>
        <taxon>Dikarya</taxon>
        <taxon>Ascomycota</taxon>
        <taxon>Pezizomycotina</taxon>
        <taxon>Dothideomycetes</taxon>
        <taxon>Pleosporomycetidae</taxon>
        <taxon>Pleosporales</taxon>
        <taxon>Massarineae</taxon>
        <taxon>Didymosphaeriaceae</taxon>
        <taxon>Didymosphaeria</taxon>
    </lineage>
</organism>
<dbReference type="EMBL" id="JAPEUX010000005">
    <property type="protein sequence ID" value="KAJ4351280.1"/>
    <property type="molecule type" value="Genomic_DNA"/>
</dbReference>
<evidence type="ECO:0000313" key="10">
    <source>
        <dbReference type="Proteomes" id="UP001140513"/>
    </source>
</evidence>
<dbReference type="GO" id="GO:1990904">
    <property type="term" value="C:ribonucleoprotein complex"/>
    <property type="evidence" value="ECO:0007669"/>
    <property type="project" value="UniProtKB-KW"/>
</dbReference>